<evidence type="ECO:0000313" key="7">
    <source>
        <dbReference type="EMBL" id="KAH7518499.1"/>
    </source>
</evidence>
<keyword evidence="5" id="KW-0175">Coiled coil</keyword>
<gene>
    <name evidence="7" type="ORF">FEM48_Zijuj09G0177900</name>
</gene>
<name>A0A978UUE9_ZIZJJ</name>
<evidence type="ECO:0000256" key="3">
    <source>
        <dbReference type="ARBA" id="ARBA00023163"/>
    </source>
</evidence>
<comment type="caution">
    <text evidence="7">The sequence shown here is derived from an EMBL/GenBank/DDBJ whole genome shotgun (WGS) entry which is preliminary data.</text>
</comment>
<dbReference type="Gene3D" id="4.10.280.10">
    <property type="entry name" value="Helix-loop-helix DNA-binding domain"/>
    <property type="match status" value="1"/>
</dbReference>
<dbReference type="EMBL" id="JAEACU010000009">
    <property type="protein sequence ID" value="KAH7518499.1"/>
    <property type="molecule type" value="Genomic_DNA"/>
</dbReference>
<evidence type="ECO:0000256" key="1">
    <source>
        <dbReference type="ARBA" id="ARBA00004123"/>
    </source>
</evidence>
<dbReference type="PANTHER" id="PTHR45959">
    <property type="entry name" value="BHLH TRANSCRIPTION FACTOR"/>
    <property type="match status" value="1"/>
</dbReference>
<dbReference type="CDD" id="cd11452">
    <property type="entry name" value="bHLH_AtNAI1_like"/>
    <property type="match status" value="1"/>
</dbReference>
<dbReference type="GO" id="GO:0005634">
    <property type="term" value="C:nucleus"/>
    <property type="evidence" value="ECO:0007669"/>
    <property type="project" value="UniProtKB-SubCell"/>
</dbReference>
<keyword evidence="4" id="KW-0539">Nucleus</keyword>
<keyword evidence="3" id="KW-0804">Transcription</keyword>
<dbReference type="AlphaFoldDB" id="A0A978UUE9"/>
<keyword evidence="2" id="KW-0805">Transcription regulation</keyword>
<reference evidence="7" key="1">
    <citation type="journal article" date="2021" name="Front. Plant Sci.">
        <title>Chromosome-Scale Genome Assembly for Chinese Sour Jujube and Insights Into Its Genome Evolution and Domestication Signature.</title>
        <authorList>
            <person name="Shen L.-Y."/>
            <person name="Luo H."/>
            <person name="Wang X.-L."/>
            <person name="Wang X.-M."/>
            <person name="Qiu X.-J."/>
            <person name="Liu H."/>
            <person name="Zhou S.-S."/>
            <person name="Jia K.-H."/>
            <person name="Nie S."/>
            <person name="Bao Y.-T."/>
            <person name="Zhang R.-G."/>
            <person name="Yun Q.-Z."/>
            <person name="Chai Y.-H."/>
            <person name="Lu J.-Y."/>
            <person name="Li Y."/>
            <person name="Zhao S.-W."/>
            <person name="Mao J.-F."/>
            <person name="Jia S.-G."/>
            <person name="Mao Y.-M."/>
        </authorList>
    </citation>
    <scope>NUCLEOTIDE SEQUENCE</scope>
    <source>
        <strain evidence="7">AT0</strain>
        <tissue evidence="7">Leaf</tissue>
    </source>
</reference>
<evidence type="ECO:0000256" key="4">
    <source>
        <dbReference type="ARBA" id="ARBA00023242"/>
    </source>
</evidence>
<dbReference type="Proteomes" id="UP000813462">
    <property type="component" value="Unassembled WGS sequence"/>
</dbReference>
<feature type="domain" description="BHLH" evidence="6">
    <location>
        <begin position="162"/>
        <end position="211"/>
    </location>
</feature>
<dbReference type="InterPro" id="IPR036638">
    <property type="entry name" value="HLH_DNA-bd_sf"/>
</dbReference>
<accession>A0A978UUE9</accession>
<feature type="coiled-coil region" evidence="5">
    <location>
        <begin position="201"/>
        <end position="228"/>
    </location>
</feature>
<evidence type="ECO:0000259" key="6">
    <source>
        <dbReference type="PROSITE" id="PS50888"/>
    </source>
</evidence>
<dbReference type="OrthoDB" id="690068at2759"/>
<sequence length="343" mass="38387">MDIRGLPEMGMEDPSFINPWYMNSLDEISMLPLAAALGENLQQSHSHLYSNFNLKASMDGSHIGTVIDRPVKHHKPNSWNSTKVDPISNPLVAYSPNFLSFVSSNYTNQMGLMKPKEEAVCLKGSKNPPSDGLLSQGSYANQDSALKANQGAKRVCSSTRLPQTQDHIVAERKRREKLSQRFIALSAIVPGLKKMDKASVLGDAIKYMKHLQEKVKTLEEQTRKENMESVVFVKKTQLFADGDNSSLDKNFCSGPFNEPLPEIEARFCDKNVLIRIHCEKRKGILEKTIAEMEKLHLTVTNSSCLTFGSSVLDVTIIAKMNEEFSLTVQDLIKDLRSAFNSFM</sequence>
<dbReference type="InterPro" id="IPR011598">
    <property type="entry name" value="bHLH_dom"/>
</dbReference>
<evidence type="ECO:0000313" key="8">
    <source>
        <dbReference type="Proteomes" id="UP000813462"/>
    </source>
</evidence>
<evidence type="ECO:0000256" key="5">
    <source>
        <dbReference type="SAM" id="Coils"/>
    </source>
</evidence>
<proteinExistence type="predicted"/>
<organism evidence="7 8">
    <name type="scientific">Ziziphus jujuba var. spinosa</name>
    <dbReference type="NCBI Taxonomy" id="714518"/>
    <lineage>
        <taxon>Eukaryota</taxon>
        <taxon>Viridiplantae</taxon>
        <taxon>Streptophyta</taxon>
        <taxon>Embryophyta</taxon>
        <taxon>Tracheophyta</taxon>
        <taxon>Spermatophyta</taxon>
        <taxon>Magnoliopsida</taxon>
        <taxon>eudicotyledons</taxon>
        <taxon>Gunneridae</taxon>
        <taxon>Pentapetalae</taxon>
        <taxon>rosids</taxon>
        <taxon>fabids</taxon>
        <taxon>Rosales</taxon>
        <taxon>Rhamnaceae</taxon>
        <taxon>Paliureae</taxon>
        <taxon>Ziziphus</taxon>
    </lineage>
</organism>
<evidence type="ECO:0000256" key="2">
    <source>
        <dbReference type="ARBA" id="ARBA00023015"/>
    </source>
</evidence>
<comment type="subcellular location">
    <subcellularLocation>
        <location evidence="1">Nucleus</location>
    </subcellularLocation>
</comment>
<dbReference type="SUPFAM" id="SSF47459">
    <property type="entry name" value="HLH, helix-loop-helix DNA-binding domain"/>
    <property type="match status" value="1"/>
</dbReference>
<protein>
    <recommendedName>
        <fullName evidence="6">BHLH domain-containing protein</fullName>
    </recommendedName>
</protein>
<dbReference type="InterPro" id="IPR052610">
    <property type="entry name" value="bHLH_transcription_regulator"/>
</dbReference>
<dbReference type="Pfam" id="PF00010">
    <property type="entry name" value="HLH"/>
    <property type="match status" value="1"/>
</dbReference>
<dbReference type="GO" id="GO:0046983">
    <property type="term" value="F:protein dimerization activity"/>
    <property type="evidence" value="ECO:0007669"/>
    <property type="project" value="InterPro"/>
</dbReference>
<dbReference type="PANTHER" id="PTHR45959:SF25">
    <property type="entry name" value="BASIC HELIX LOOP HELIX (BHLH) DNA-BINDING FAMILY PROTEIN"/>
    <property type="match status" value="1"/>
</dbReference>
<dbReference type="PROSITE" id="PS50888">
    <property type="entry name" value="BHLH"/>
    <property type="match status" value="1"/>
</dbReference>
<dbReference type="SMART" id="SM00353">
    <property type="entry name" value="HLH"/>
    <property type="match status" value="1"/>
</dbReference>